<name>A0A195B0R9_9HYME</name>
<evidence type="ECO:0000313" key="1">
    <source>
        <dbReference type="EMBL" id="KYM78056.1"/>
    </source>
</evidence>
<feature type="non-terminal residue" evidence="1">
    <location>
        <position position="1"/>
    </location>
</feature>
<organism evidence="1 2">
    <name type="scientific">Atta colombica</name>
    <dbReference type="NCBI Taxonomy" id="520822"/>
    <lineage>
        <taxon>Eukaryota</taxon>
        <taxon>Metazoa</taxon>
        <taxon>Ecdysozoa</taxon>
        <taxon>Arthropoda</taxon>
        <taxon>Hexapoda</taxon>
        <taxon>Insecta</taxon>
        <taxon>Pterygota</taxon>
        <taxon>Neoptera</taxon>
        <taxon>Endopterygota</taxon>
        <taxon>Hymenoptera</taxon>
        <taxon>Apocrita</taxon>
        <taxon>Aculeata</taxon>
        <taxon>Formicoidea</taxon>
        <taxon>Formicidae</taxon>
        <taxon>Myrmicinae</taxon>
        <taxon>Atta</taxon>
    </lineage>
</organism>
<proteinExistence type="predicted"/>
<accession>A0A195B0R9</accession>
<gene>
    <name evidence="1" type="ORF">ALC53_11523</name>
</gene>
<keyword evidence="2" id="KW-1185">Reference proteome</keyword>
<protein>
    <submittedName>
        <fullName evidence="1">Uncharacterized protein</fullName>
    </submittedName>
</protein>
<dbReference type="Proteomes" id="UP000078540">
    <property type="component" value="Unassembled WGS sequence"/>
</dbReference>
<sequence length="102" mass="11609">HFCLDSVLGIYSIIVTASRFRDMLTSNLQLYRDLTSCTPTDPYLVCGCKRWTTFPHGSSEKGGSLMVSLHEDSSKSSQVAIDRYILFHVFKSYLCLTFFLLQ</sequence>
<reference evidence="1 2" key="1">
    <citation type="submission" date="2015-09" db="EMBL/GenBank/DDBJ databases">
        <title>Atta colombica WGS genome.</title>
        <authorList>
            <person name="Nygaard S."/>
            <person name="Hu H."/>
            <person name="Boomsma J."/>
            <person name="Zhang G."/>
        </authorList>
    </citation>
    <scope>NUCLEOTIDE SEQUENCE [LARGE SCALE GENOMIC DNA]</scope>
    <source>
        <strain evidence="1">Treedump-2</strain>
        <tissue evidence="1">Whole body</tissue>
    </source>
</reference>
<evidence type="ECO:0000313" key="2">
    <source>
        <dbReference type="Proteomes" id="UP000078540"/>
    </source>
</evidence>
<dbReference type="AlphaFoldDB" id="A0A195B0R9"/>
<dbReference type="EMBL" id="KQ976690">
    <property type="protein sequence ID" value="KYM78056.1"/>
    <property type="molecule type" value="Genomic_DNA"/>
</dbReference>